<protein>
    <submittedName>
        <fullName evidence="1">Uncharacterized protein</fullName>
    </submittedName>
</protein>
<organism evidence="1">
    <name type="scientific">marine sediment metagenome</name>
    <dbReference type="NCBI Taxonomy" id="412755"/>
    <lineage>
        <taxon>unclassified sequences</taxon>
        <taxon>metagenomes</taxon>
        <taxon>ecological metagenomes</taxon>
    </lineage>
</organism>
<reference evidence="1" key="1">
    <citation type="journal article" date="2015" name="Nature">
        <title>Complex archaea that bridge the gap between prokaryotes and eukaryotes.</title>
        <authorList>
            <person name="Spang A."/>
            <person name="Saw J.H."/>
            <person name="Jorgensen S.L."/>
            <person name="Zaremba-Niedzwiedzka K."/>
            <person name="Martijn J."/>
            <person name="Lind A.E."/>
            <person name="van Eijk R."/>
            <person name="Schleper C."/>
            <person name="Guy L."/>
            <person name="Ettema T.J."/>
        </authorList>
    </citation>
    <scope>NUCLEOTIDE SEQUENCE</scope>
</reference>
<evidence type="ECO:0000313" key="1">
    <source>
        <dbReference type="EMBL" id="KKN38509.1"/>
    </source>
</evidence>
<accession>A0A0F9Q7Q9</accession>
<proteinExistence type="predicted"/>
<sequence>MHRIAIIAALLMSISETGAGYIADRPLDQPSVVEESQ</sequence>
<dbReference type="EMBL" id="LAZR01001823">
    <property type="protein sequence ID" value="KKN38509.1"/>
    <property type="molecule type" value="Genomic_DNA"/>
</dbReference>
<comment type="caution">
    <text evidence="1">The sequence shown here is derived from an EMBL/GenBank/DDBJ whole genome shotgun (WGS) entry which is preliminary data.</text>
</comment>
<name>A0A0F9Q7Q9_9ZZZZ</name>
<dbReference type="AlphaFoldDB" id="A0A0F9Q7Q9"/>
<gene>
    <name evidence="1" type="ORF">LCGC14_0752690</name>
</gene>